<keyword evidence="3" id="KW-0378">Hydrolase</keyword>
<evidence type="ECO:0000256" key="1">
    <source>
        <dbReference type="ARBA" id="ARBA00023002"/>
    </source>
</evidence>
<evidence type="ECO:0000259" key="2">
    <source>
        <dbReference type="Pfam" id="PF08028"/>
    </source>
</evidence>
<accession>A0ABR6EA41</accession>
<organism evidence="3 4">
    <name type="scientific">Streptomyces durbertensis</name>
    <dbReference type="NCBI Taxonomy" id="2448886"/>
    <lineage>
        <taxon>Bacteria</taxon>
        <taxon>Bacillati</taxon>
        <taxon>Actinomycetota</taxon>
        <taxon>Actinomycetes</taxon>
        <taxon>Kitasatosporales</taxon>
        <taxon>Streptomycetaceae</taxon>
        <taxon>Streptomyces</taxon>
    </lineage>
</organism>
<dbReference type="InterPro" id="IPR009100">
    <property type="entry name" value="AcylCoA_DH/oxidase_NM_dom_sf"/>
</dbReference>
<evidence type="ECO:0000313" key="3">
    <source>
        <dbReference type="EMBL" id="MBB1242196.1"/>
    </source>
</evidence>
<keyword evidence="4" id="KW-1185">Reference proteome</keyword>
<feature type="domain" description="Acyl-CoA dehydrogenase C-terminal" evidence="2">
    <location>
        <begin position="256"/>
        <end position="372"/>
    </location>
</feature>
<dbReference type="InterPro" id="IPR036250">
    <property type="entry name" value="AcylCo_DH-like_C"/>
</dbReference>
<protein>
    <submittedName>
        <fullName evidence="3">Hydrolase</fullName>
    </submittedName>
</protein>
<gene>
    <name evidence="3" type="ORF">GL263_01175</name>
</gene>
<dbReference type="Gene3D" id="1.10.540.10">
    <property type="entry name" value="Acyl-CoA dehydrogenase/oxidase, N-terminal domain"/>
    <property type="match status" value="1"/>
</dbReference>
<dbReference type="RefSeq" id="WP_182853627.1">
    <property type="nucleotide sequence ID" value="NZ_WMLF01000008.1"/>
</dbReference>
<dbReference type="Pfam" id="PF08028">
    <property type="entry name" value="Acyl-CoA_dh_2"/>
    <property type="match status" value="1"/>
</dbReference>
<dbReference type="InterPro" id="IPR037069">
    <property type="entry name" value="AcylCoA_DH/ox_N_sf"/>
</dbReference>
<dbReference type="InterPro" id="IPR046373">
    <property type="entry name" value="Acyl-CoA_Oxase/DH_mid-dom_sf"/>
</dbReference>
<dbReference type="Proteomes" id="UP000766698">
    <property type="component" value="Unassembled WGS sequence"/>
</dbReference>
<sequence length="391" mass="40166">MPVDSMPDTAARAGLLAEAEKVRLLAAERAAEADGRQALDADVVAAVRAAGFSRHLVAARWGGTEGTFRELTAAVIEVGTGCAATAWCASLAAYSARIATHLPEEGQQAVWAAGPDVGIATGLMPAGRATPAADGWRLSGQWDYVSGVDDADWLLLCALVPPSDEAPGAGGQAAGVGTQAPPPARFFALPRGSWTVPRTWDNVGMRATGSHTVLVENAAVPAALSFDRMALLTGRNPASPLPAHNLPLQLVSGLPFVAPATGAALGAWQAAADGVVGRRRTSENEVRLTRAAGRLAAARALVEENAAVADGTERSRALVGRAERNAATAAELLREAMSPLLGCAGTGGLAGGGAFQRHWRDVTTATSHVVLQYETSAARTYTAARLGPTRP</sequence>
<dbReference type="InterPro" id="IPR013107">
    <property type="entry name" value="Acyl-CoA_DH_C"/>
</dbReference>
<dbReference type="SUPFAM" id="SSF47203">
    <property type="entry name" value="Acyl-CoA dehydrogenase C-terminal domain-like"/>
    <property type="match status" value="1"/>
</dbReference>
<dbReference type="Gene3D" id="1.20.140.10">
    <property type="entry name" value="Butyryl-CoA Dehydrogenase, subunit A, domain 3"/>
    <property type="match status" value="1"/>
</dbReference>
<proteinExistence type="predicted"/>
<name>A0ABR6EA41_9ACTN</name>
<comment type="caution">
    <text evidence="3">The sequence shown here is derived from an EMBL/GenBank/DDBJ whole genome shotgun (WGS) entry which is preliminary data.</text>
</comment>
<keyword evidence="1" id="KW-0560">Oxidoreductase</keyword>
<dbReference type="SUPFAM" id="SSF56645">
    <property type="entry name" value="Acyl-CoA dehydrogenase NM domain-like"/>
    <property type="match status" value="1"/>
</dbReference>
<dbReference type="EMBL" id="WMLF01000008">
    <property type="protein sequence ID" value="MBB1242196.1"/>
    <property type="molecule type" value="Genomic_DNA"/>
</dbReference>
<evidence type="ECO:0000313" key="4">
    <source>
        <dbReference type="Proteomes" id="UP000766698"/>
    </source>
</evidence>
<dbReference type="Gene3D" id="2.40.110.10">
    <property type="entry name" value="Butyryl-CoA Dehydrogenase, subunit A, domain 2"/>
    <property type="match status" value="1"/>
</dbReference>
<dbReference type="PIRSF" id="PIRSF016578">
    <property type="entry name" value="HsaA"/>
    <property type="match status" value="1"/>
</dbReference>
<reference evidence="4" key="1">
    <citation type="journal article" date="2020" name="Syst. Appl. Microbiol.">
        <title>Streptomyces alkaliterrae sp. nov., isolated from an alkaline soil, and emended descriptions of Streptomyces alkaliphilus, Streptomyces calidiresistens and Streptomyces durbertensis.</title>
        <authorList>
            <person name="Swiecimska M."/>
            <person name="Golinska P."/>
            <person name="Nouioui I."/>
            <person name="Wypij M."/>
            <person name="Rai M."/>
            <person name="Sangal V."/>
            <person name="Goodfellow M."/>
        </authorList>
    </citation>
    <scope>NUCLEOTIDE SEQUENCE [LARGE SCALE GENOMIC DNA]</scope>
    <source>
        <strain evidence="4">DSM 104538</strain>
    </source>
</reference>
<dbReference type="GO" id="GO:0016787">
    <property type="term" value="F:hydrolase activity"/>
    <property type="evidence" value="ECO:0007669"/>
    <property type="project" value="UniProtKB-KW"/>
</dbReference>